<dbReference type="Gene3D" id="3.80.10.10">
    <property type="entry name" value="Ribonuclease Inhibitor"/>
    <property type="match status" value="1"/>
</dbReference>
<sequence length="489" mass="54186">VYVPPHGRTVGATELADRVEDTETPAKKYITACQRDRILPLPSPFIMGNSKKLDAVGKAFTDSDLMANAAVGQSMPIEDIDLSGSRSLSDHAMAQFLEATCSSELPLKTLRRLNISQCLQAGRETREHIVRLAGEGGAVFLRTLDLSGVTMGVKMLLPLTQAVQAHSYLHTLRLADTGLGNAMNAKLCIENILASQTVEVLDLGWNCFTSEVFSHLGQCLVDGKTVKTLSLANCSASSHLISPSVYFLEHLLRDQTLVSLDVGMNRLDFRGALVIEGALSNSRKLTDLNVSHNPLGVSGMRCLLRLLCRDYSGLVNFNCDFCFSTDQAPRVQEGIQVFIFTNPAGRYKLDLVRPYHRTILRMLYEYTEYKKLTPDATFQNIFFTPGSFSHPSGKDQNLVWPVPTSGNLEMTFSIDKVMEVVMKGTPDDRFTEVLGLYNEAMRFKPGYKKLVTLIAQWKSLEGNLLAQNMMLNALARDFIFDASHVDQLC</sequence>
<gene>
    <name evidence="4" type="ORF">PGLA2088_LOCUS36914</name>
</gene>
<organism evidence="4 5">
    <name type="scientific">Polarella glacialis</name>
    <name type="common">Dinoflagellate</name>
    <dbReference type="NCBI Taxonomy" id="89957"/>
    <lineage>
        <taxon>Eukaryota</taxon>
        <taxon>Sar</taxon>
        <taxon>Alveolata</taxon>
        <taxon>Dinophyceae</taxon>
        <taxon>Suessiales</taxon>
        <taxon>Suessiaceae</taxon>
        <taxon>Polarella</taxon>
    </lineage>
</organism>
<dbReference type="InterPro" id="IPR032675">
    <property type="entry name" value="LRR_dom_sf"/>
</dbReference>
<dbReference type="AlphaFoldDB" id="A0A813KTW4"/>
<evidence type="ECO:0000313" key="4">
    <source>
        <dbReference type="EMBL" id="CAE8712201.1"/>
    </source>
</evidence>
<dbReference type="GO" id="GO:0005856">
    <property type="term" value="C:cytoskeleton"/>
    <property type="evidence" value="ECO:0007669"/>
    <property type="project" value="UniProtKB-SubCell"/>
</dbReference>
<keyword evidence="3" id="KW-0206">Cytoskeleton</keyword>
<feature type="non-terminal residue" evidence="4">
    <location>
        <position position="489"/>
    </location>
</feature>
<comment type="subcellular location">
    <subcellularLocation>
        <location evidence="1">Cytoplasm</location>
        <location evidence="1">Cytoskeleton</location>
    </subcellularLocation>
</comment>
<dbReference type="InterPro" id="IPR001611">
    <property type="entry name" value="Leu-rich_rpt"/>
</dbReference>
<evidence type="ECO:0000256" key="1">
    <source>
        <dbReference type="ARBA" id="ARBA00004245"/>
    </source>
</evidence>
<comment type="caution">
    <text evidence="4">The sequence shown here is derived from an EMBL/GenBank/DDBJ whole genome shotgun (WGS) entry which is preliminary data.</text>
</comment>
<accession>A0A813KTW4</accession>
<dbReference type="EMBL" id="CAJNNW010032287">
    <property type="protein sequence ID" value="CAE8712201.1"/>
    <property type="molecule type" value="Genomic_DNA"/>
</dbReference>
<keyword evidence="2" id="KW-0963">Cytoplasm</keyword>
<feature type="non-terminal residue" evidence="4">
    <location>
        <position position="1"/>
    </location>
</feature>
<name>A0A813KTW4_POLGL</name>
<evidence type="ECO:0000256" key="3">
    <source>
        <dbReference type="ARBA" id="ARBA00023212"/>
    </source>
</evidence>
<dbReference type="PANTHER" id="PTHR24107:SF2">
    <property type="entry name" value="NLR FAMILY CARD DOMAIN CONTAINING 3"/>
    <property type="match status" value="1"/>
</dbReference>
<protein>
    <submittedName>
        <fullName evidence="4">Uncharacterized protein</fullName>
    </submittedName>
</protein>
<evidence type="ECO:0000313" key="5">
    <source>
        <dbReference type="Proteomes" id="UP000626109"/>
    </source>
</evidence>
<dbReference type="Proteomes" id="UP000626109">
    <property type="component" value="Unassembled WGS sequence"/>
</dbReference>
<dbReference type="PANTHER" id="PTHR24107">
    <property type="entry name" value="YNEIN REGULATORY COMPLEX SUBUNIT 5"/>
    <property type="match status" value="1"/>
</dbReference>
<dbReference type="InterPro" id="IPR052410">
    <property type="entry name" value="DRC5"/>
</dbReference>
<dbReference type="Pfam" id="PF13516">
    <property type="entry name" value="LRR_6"/>
    <property type="match status" value="2"/>
</dbReference>
<reference evidence="4" key="1">
    <citation type="submission" date="2021-02" db="EMBL/GenBank/DDBJ databases">
        <authorList>
            <person name="Dougan E. K."/>
            <person name="Rhodes N."/>
            <person name="Thang M."/>
            <person name="Chan C."/>
        </authorList>
    </citation>
    <scope>NUCLEOTIDE SEQUENCE</scope>
</reference>
<evidence type="ECO:0000256" key="2">
    <source>
        <dbReference type="ARBA" id="ARBA00022490"/>
    </source>
</evidence>
<dbReference type="SUPFAM" id="SSF52047">
    <property type="entry name" value="RNI-like"/>
    <property type="match status" value="1"/>
</dbReference>
<proteinExistence type="predicted"/>